<dbReference type="KEGG" id="halh:HTSR_0265"/>
<dbReference type="InterPro" id="IPR002838">
    <property type="entry name" value="AIM24"/>
</dbReference>
<dbReference type="STRING" id="1873524.HSR6_0252"/>
<evidence type="ECO:0000313" key="3">
    <source>
        <dbReference type="Proteomes" id="UP000185608"/>
    </source>
</evidence>
<dbReference type="SUPFAM" id="SSF51219">
    <property type="entry name" value="TRAP-like"/>
    <property type="match status" value="1"/>
</dbReference>
<sequence>MNTMDLEEFTARNAPDPGGEQFGLENDYTLDVTVNGSVKAKAGSMIAHTGDLSFTGKASAEGGITGFLKEAATGEGTPIMDVEGQGHVYLADREKKVQILKLDAGESVTVNGEDILAFAPEISYEIGSIDSLAGSFAGGFTNVHLSGPGYVALTTHGDPLVLQPPVTTDPSATVAWSGVSPTVEVNASLSDMVGQESGERFQMQFTGESGFVVVQPFEELG</sequence>
<evidence type="ECO:0000313" key="2">
    <source>
        <dbReference type="EMBL" id="AOW79467.1"/>
    </source>
</evidence>
<dbReference type="InterPro" id="IPR036983">
    <property type="entry name" value="AIM24_sf"/>
</dbReference>
<gene>
    <name evidence="2" type="ORF">HTSR_0265</name>
</gene>
<reference evidence="2 3" key="1">
    <citation type="submission" date="2016-06" db="EMBL/GenBank/DDBJ databases">
        <title>Discovery of anaerobic lithoheterotrophic haloarchaeon capable of sulfur respiration by hydrogen and formate.</title>
        <authorList>
            <person name="Sorokin D.Y."/>
            <person name="Kublanov I.V."/>
            <person name="Roman P."/>
            <person name="Sinninghe Damste J.S."/>
            <person name="Golyshin P.N."/>
            <person name="Rojo D."/>
            <person name="Ciordia S."/>
            <person name="Mena Md.C."/>
            <person name="Ferrer M."/>
            <person name="Smedile F."/>
            <person name="Messina E."/>
            <person name="La Cono V."/>
            <person name="Yakimov M.M."/>
        </authorList>
    </citation>
    <scope>NUCLEOTIDE SEQUENCE [LARGE SCALE GENOMIC DNA]</scope>
    <source>
        <strain evidence="2 3">HTSR1</strain>
    </source>
</reference>
<protein>
    <recommendedName>
        <fullName evidence="4">AIM24 family protein</fullName>
    </recommendedName>
</protein>
<dbReference type="Gene3D" id="3.60.160.10">
    <property type="entry name" value="Mitochondrial biogenesis AIM24"/>
    <property type="match status" value="1"/>
</dbReference>
<dbReference type="Pfam" id="PF01987">
    <property type="entry name" value="AIM24"/>
    <property type="match status" value="1"/>
</dbReference>
<evidence type="ECO:0000256" key="1">
    <source>
        <dbReference type="SAM" id="MobiDB-lite"/>
    </source>
</evidence>
<accession>A0A1D8S277</accession>
<dbReference type="EMBL" id="CP016070">
    <property type="protein sequence ID" value="AOW79467.1"/>
    <property type="molecule type" value="Genomic_DNA"/>
</dbReference>
<proteinExistence type="predicted"/>
<feature type="region of interest" description="Disordered" evidence="1">
    <location>
        <begin position="1"/>
        <end position="20"/>
    </location>
</feature>
<dbReference type="PANTHER" id="PTHR38074:SF1">
    <property type="entry name" value="ALTERED INHERITANCE OF MITOCHONDRIA PROTEIN 24, MITOCHONDRIAL"/>
    <property type="match status" value="1"/>
</dbReference>
<dbReference type="AlphaFoldDB" id="A0A1D8S277"/>
<name>A0A1D8S277_9EURY</name>
<dbReference type="Proteomes" id="UP000185608">
    <property type="component" value="Chromosome"/>
</dbReference>
<evidence type="ECO:0008006" key="4">
    <source>
        <dbReference type="Google" id="ProtNLM"/>
    </source>
</evidence>
<organism evidence="2 3">
    <name type="scientific">Halodesulfurarchaeum formicicum</name>
    <dbReference type="NCBI Taxonomy" id="1873524"/>
    <lineage>
        <taxon>Archaea</taxon>
        <taxon>Methanobacteriati</taxon>
        <taxon>Methanobacteriota</taxon>
        <taxon>Stenosarchaea group</taxon>
        <taxon>Halobacteria</taxon>
        <taxon>Halobacteriales</taxon>
        <taxon>Halobacteriaceae</taxon>
        <taxon>Halodesulfurarchaeum</taxon>
    </lineage>
</organism>
<dbReference type="PANTHER" id="PTHR38074">
    <property type="entry name" value="ALTERED INHERITANCE OF MITOCHONDRIA PROTEIN 24, MITOCHONDRIAL"/>
    <property type="match status" value="1"/>
</dbReference>
<dbReference type="InterPro" id="IPR016031">
    <property type="entry name" value="Trp_RNA-bd_attenuator-like_dom"/>
</dbReference>
<dbReference type="PATRIC" id="fig|1855411.3.peg.261"/>